<organism evidence="2 3">
    <name type="scientific">Heterodera schachtii</name>
    <name type="common">Sugarbeet cyst nematode worm</name>
    <name type="synonym">Tylenchus schachtii</name>
    <dbReference type="NCBI Taxonomy" id="97005"/>
    <lineage>
        <taxon>Eukaryota</taxon>
        <taxon>Metazoa</taxon>
        <taxon>Ecdysozoa</taxon>
        <taxon>Nematoda</taxon>
        <taxon>Chromadorea</taxon>
        <taxon>Rhabditida</taxon>
        <taxon>Tylenchina</taxon>
        <taxon>Tylenchomorpha</taxon>
        <taxon>Tylenchoidea</taxon>
        <taxon>Heteroderidae</taxon>
        <taxon>Heteroderinae</taxon>
        <taxon>Heterodera</taxon>
    </lineage>
</organism>
<accession>A0ABD2HRV8</accession>
<sequence>MTHIKTGDDFDCPVFGISGCEVQIFPALIVYEQHLDERNAISSASQQAALQTLHIADTPFAPRRPHPLPTAAAPSGSASGAASSQRTKRRSRKRPSSAATTLQQQWRHRHRRRHVTHWPKVAAKMDSAANNKRRAATANPATDMNQQQSPPAASIAPSSSSCAGFDLFRDQLLRNTSIFAQQLGTAVPPPFSVLPMAHRGQQQMAAAAAHLFMQSFLMPAQQLHKNASAIGHNQNVANKGTELSCQ</sequence>
<name>A0ABD2HRV8_HETSC</name>
<gene>
    <name evidence="2" type="ORF">niasHS_015611</name>
</gene>
<evidence type="ECO:0000313" key="2">
    <source>
        <dbReference type="EMBL" id="KAL3070372.1"/>
    </source>
</evidence>
<dbReference type="AlphaFoldDB" id="A0ABD2HRV8"/>
<reference evidence="2 3" key="1">
    <citation type="submission" date="2024-10" db="EMBL/GenBank/DDBJ databases">
        <authorList>
            <person name="Kim D."/>
        </authorList>
    </citation>
    <scope>NUCLEOTIDE SEQUENCE [LARGE SCALE GENOMIC DNA]</scope>
    <source>
        <strain evidence="2">Taebaek</strain>
    </source>
</reference>
<comment type="caution">
    <text evidence="2">The sequence shown here is derived from an EMBL/GenBank/DDBJ whole genome shotgun (WGS) entry which is preliminary data.</text>
</comment>
<dbReference type="EMBL" id="JBICCN010000410">
    <property type="protein sequence ID" value="KAL3070372.1"/>
    <property type="molecule type" value="Genomic_DNA"/>
</dbReference>
<keyword evidence="3" id="KW-1185">Reference proteome</keyword>
<feature type="compositionally biased region" description="Basic residues" evidence="1">
    <location>
        <begin position="86"/>
        <end position="95"/>
    </location>
</feature>
<feature type="compositionally biased region" description="Basic residues" evidence="1">
    <location>
        <begin position="106"/>
        <end position="117"/>
    </location>
</feature>
<evidence type="ECO:0000256" key="1">
    <source>
        <dbReference type="SAM" id="MobiDB-lite"/>
    </source>
</evidence>
<feature type="region of interest" description="Disordered" evidence="1">
    <location>
        <begin position="59"/>
        <end position="160"/>
    </location>
</feature>
<feature type="compositionally biased region" description="Low complexity" evidence="1">
    <location>
        <begin position="136"/>
        <end position="160"/>
    </location>
</feature>
<evidence type="ECO:0000313" key="3">
    <source>
        <dbReference type="Proteomes" id="UP001620645"/>
    </source>
</evidence>
<feature type="compositionally biased region" description="Low complexity" evidence="1">
    <location>
        <begin position="71"/>
        <end position="85"/>
    </location>
</feature>
<dbReference type="Proteomes" id="UP001620645">
    <property type="component" value="Unassembled WGS sequence"/>
</dbReference>
<protein>
    <submittedName>
        <fullName evidence="2">Uncharacterized protein</fullName>
    </submittedName>
</protein>
<proteinExistence type="predicted"/>